<dbReference type="EMBL" id="PQXN01000303">
    <property type="protein sequence ID" value="TGO46858.1"/>
    <property type="molecule type" value="Genomic_DNA"/>
</dbReference>
<organism evidence="3 4">
    <name type="scientific">Botryotinia convoluta</name>
    <dbReference type="NCBI Taxonomy" id="54673"/>
    <lineage>
        <taxon>Eukaryota</taxon>
        <taxon>Fungi</taxon>
        <taxon>Dikarya</taxon>
        <taxon>Ascomycota</taxon>
        <taxon>Pezizomycotina</taxon>
        <taxon>Leotiomycetes</taxon>
        <taxon>Helotiales</taxon>
        <taxon>Sclerotiniaceae</taxon>
        <taxon>Botryotinia</taxon>
    </lineage>
</organism>
<gene>
    <name evidence="3" type="ORF">BCON_0304g00070</name>
</gene>
<dbReference type="Pfam" id="PF00106">
    <property type="entry name" value="adh_short"/>
    <property type="match status" value="1"/>
</dbReference>
<name>A0A4Z1HCG2_9HELO</name>
<proteinExistence type="inferred from homology"/>
<evidence type="ECO:0000313" key="3">
    <source>
        <dbReference type="EMBL" id="TGO46858.1"/>
    </source>
</evidence>
<dbReference type="Proteomes" id="UP000297527">
    <property type="component" value="Unassembled WGS sequence"/>
</dbReference>
<dbReference type="AlphaFoldDB" id="A0A4Z1HCG2"/>
<accession>A0A4Z1HCG2</accession>
<dbReference type="PANTHER" id="PTHR42760">
    <property type="entry name" value="SHORT-CHAIN DEHYDROGENASES/REDUCTASES FAMILY MEMBER"/>
    <property type="match status" value="1"/>
</dbReference>
<dbReference type="SUPFAM" id="SSF51735">
    <property type="entry name" value="NAD(P)-binding Rossmann-fold domains"/>
    <property type="match status" value="1"/>
</dbReference>
<evidence type="ECO:0008006" key="5">
    <source>
        <dbReference type="Google" id="ProtNLM"/>
    </source>
</evidence>
<dbReference type="GO" id="GO:0016616">
    <property type="term" value="F:oxidoreductase activity, acting on the CH-OH group of donors, NAD or NADP as acceptor"/>
    <property type="evidence" value="ECO:0007669"/>
    <property type="project" value="TreeGrafter"/>
</dbReference>
<reference evidence="3 4" key="1">
    <citation type="submission" date="2017-12" db="EMBL/GenBank/DDBJ databases">
        <title>Comparative genomics of Botrytis spp.</title>
        <authorList>
            <person name="Valero-Jimenez C.A."/>
            <person name="Tapia P."/>
            <person name="Veloso J."/>
            <person name="Silva-Moreno E."/>
            <person name="Staats M."/>
            <person name="Valdes J.H."/>
            <person name="Van Kan J.A.L."/>
        </authorList>
    </citation>
    <scope>NUCLEOTIDE SEQUENCE [LARGE SCALE GENOMIC DNA]</scope>
    <source>
        <strain evidence="3 4">MUCL11595</strain>
    </source>
</reference>
<dbReference type="PANTHER" id="PTHR42760:SF37">
    <property type="entry name" value="CLAVALDEHYDE DEHYDROGENASE"/>
    <property type="match status" value="1"/>
</dbReference>
<dbReference type="Gene3D" id="3.40.50.720">
    <property type="entry name" value="NAD(P)-binding Rossmann-like Domain"/>
    <property type="match status" value="1"/>
</dbReference>
<evidence type="ECO:0000313" key="4">
    <source>
        <dbReference type="Proteomes" id="UP000297527"/>
    </source>
</evidence>
<comment type="caution">
    <text evidence="3">The sequence shown here is derived from an EMBL/GenBank/DDBJ whole genome shotgun (WGS) entry which is preliminary data.</text>
</comment>
<dbReference type="InterPro" id="IPR036291">
    <property type="entry name" value="NAD(P)-bd_dom_sf"/>
</dbReference>
<dbReference type="PRINTS" id="PR00081">
    <property type="entry name" value="GDHRDH"/>
</dbReference>
<protein>
    <recommendedName>
        <fullName evidence="5">Ketoreductase (KR) domain-containing protein</fullName>
    </recommendedName>
</protein>
<comment type="similarity">
    <text evidence="1">Belongs to the short-chain dehydrogenases/reductases (SDR) family.</text>
</comment>
<dbReference type="OrthoDB" id="1933717at2759"/>
<dbReference type="InterPro" id="IPR002347">
    <property type="entry name" value="SDR_fam"/>
</dbReference>
<sequence>MPQEIDADAYTRPFSLTKTVRRDPYPAILPSNPSNSQEGKIILITGGGTGIGSVTAQVWARASAAGIIITGRRVEKLEETASKIKEINAETKVLVVKTDVSIDNDVKNAFHQTKEAFGRVPDLILLCSAMLEPPKLVHETPADEWWSYMAINSKGVYSSIYHYINSQADPANPTGTVVVMGSASTAILDVQHPANGVGKLAAQRLVEFVDASYPTLRIFSLLPGLVNTPSQQEQNLPYARDDPEMTGMLTLYLSQPKADYLRGSTMSVNWDVEELEQFQNEIKEKNILKLSWLPILPIGGGKGLSIFSLLLIAALEFQQIYWQYNSNTMPLFAETVIMEPYRVGTLLQNNYIDKNDIAVLAYGKLEIPIETVLFEEDISAISMCLHHGLGITGIHIHTTLGRCQYFGLKGQNLPNHKTFQPPPDGHDLPSLASSWSKRECNSYWMLVVLVLLKTTCVDNVALPAWSDGASREPEPHFFRRLVENIVTILRNKNLPGPPLSRIAKLSIGRDCHGNTLLGTPSGRASQHT</sequence>
<evidence type="ECO:0000256" key="2">
    <source>
        <dbReference type="ARBA" id="ARBA00023002"/>
    </source>
</evidence>
<evidence type="ECO:0000256" key="1">
    <source>
        <dbReference type="ARBA" id="ARBA00006484"/>
    </source>
</evidence>
<keyword evidence="2" id="KW-0560">Oxidoreductase</keyword>
<keyword evidence="4" id="KW-1185">Reference proteome</keyword>
<dbReference type="CDD" id="cd05233">
    <property type="entry name" value="SDR_c"/>
    <property type="match status" value="1"/>
</dbReference>